<dbReference type="AlphaFoldDB" id="A0A2U1LR26"/>
<sequence>MDGLVRLLELAYSSGSVYISDVMHLGFEREVQEEQGWLSFLHGWCVYVDNRLAYLDAIIWELELCSRRAFVARFLVELRSGDDVVFADTIMYFKAIRDFEAEKLANLQLFLQASAVLVARRRQFVARFSSLGCLLAYDKSDD</sequence>
<gene>
    <name evidence="1" type="ORF">CTI12_AA463310</name>
</gene>
<name>A0A2U1LR26_ARTAN</name>
<protein>
    <submittedName>
        <fullName evidence="1">Uncharacterized protein</fullName>
    </submittedName>
</protein>
<keyword evidence="2" id="KW-1185">Reference proteome</keyword>
<reference evidence="1 2" key="1">
    <citation type="journal article" date="2018" name="Mol. Plant">
        <title>The genome of Artemisia annua provides insight into the evolution of Asteraceae family and artemisinin biosynthesis.</title>
        <authorList>
            <person name="Shen Q."/>
            <person name="Zhang L."/>
            <person name="Liao Z."/>
            <person name="Wang S."/>
            <person name="Yan T."/>
            <person name="Shi P."/>
            <person name="Liu M."/>
            <person name="Fu X."/>
            <person name="Pan Q."/>
            <person name="Wang Y."/>
            <person name="Lv Z."/>
            <person name="Lu X."/>
            <person name="Zhang F."/>
            <person name="Jiang W."/>
            <person name="Ma Y."/>
            <person name="Chen M."/>
            <person name="Hao X."/>
            <person name="Li L."/>
            <person name="Tang Y."/>
            <person name="Lv G."/>
            <person name="Zhou Y."/>
            <person name="Sun X."/>
            <person name="Brodelius P.E."/>
            <person name="Rose J.K.C."/>
            <person name="Tang K."/>
        </authorList>
    </citation>
    <scope>NUCLEOTIDE SEQUENCE [LARGE SCALE GENOMIC DNA]</scope>
    <source>
        <strain evidence="2">cv. Huhao1</strain>
        <tissue evidence="1">Leaf</tissue>
    </source>
</reference>
<evidence type="ECO:0000313" key="2">
    <source>
        <dbReference type="Proteomes" id="UP000245207"/>
    </source>
</evidence>
<evidence type="ECO:0000313" key="1">
    <source>
        <dbReference type="EMBL" id="PWA51463.1"/>
    </source>
</evidence>
<comment type="caution">
    <text evidence="1">The sequence shown here is derived from an EMBL/GenBank/DDBJ whole genome shotgun (WGS) entry which is preliminary data.</text>
</comment>
<organism evidence="1 2">
    <name type="scientific">Artemisia annua</name>
    <name type="common">Sweet wormwood</name>
    <dbReference type="NCBI Taxonomy" id="35608"/>
    <lineage>
        <taxon>Eukaryota</taxon>
        <taxon>Viridiplantae</taxon>
        <taxon>Streptophyta</taxon>
        <taxon>Embryophyta</taxon>
        <taxon>Tracheophyta</taxon>
        <taxon>Spermatophyta</taxon>
        <taxon>Magnoliopsida</taxon>
        <taxon>eudicotyledons</taxon>
        <taxon>Gunneridae</taxon>
        <taxon>Pentapetalae</taxon>
        <taxon>asterids</taxon>
        <taxon>campanulids</taxon>
        <taxon>Asterales</taxon>
        <taxon>Asteraceae</taxon>
        <taxon>Asteroideae</taxon>
        <taxon>Anthemideae</taxon>
        <taxon>Artemisiinae</taxon>
        <taxon>Artemisia</taxon>
    </lineage>
</organism>
<accession>A0A2U1LR26</accession>
<dbReference type="EMBL" id="PKPP01008151">
    <property type="protein sequence ID" value="PWA51463.1"/>
    <property type="molecule type" value="Genomic_DNA"/>
</dbReference>
<dbReference type="Proteomes" id="UP000245207">
    <property type="component" value="Unassembled WGS sequence"/>
</dbReference>
<proteinExistence type="predicted"/>